<reference evidence="2 3" key="1">
    <citation type="submission" date="2015-10" db="EMBL/GenBank/DDBJ databases">
        <authorList>
            <person name="Gilbert D.G."/>
        </authorList>
    </citation>
    <scope>NUCLEOTIDE SEQUENCE [LARGE SCALE GENOMIC DNA]</scope>
    <source>
        <strain evidence="2 3">NRRL B-16712</strain>
    </source>
</reference>
<name>A0A117MPZ0_9ACTN</name>
<evidence type="ECO:0000313" key="3">
    <source>
        <dbReference type="Proteomes" id="UP000053244"/>
    </source>
</evidence>
<dbReference type="PROSITE" id="PS51257">
    <property type="entry name" value="PROKAR_LIPOPROTEIN"/>
    <property type="match status" value="1"/>
</dbReference>
<comment type="caution">
    <text evidence="2">The sequence shown here is derived from an EMBL/GenBank/DDBJ whole genome shotgun (WGS) entry which is preliminary data.</text>
</comment>
<dbReference type="EMBL" id="LLZH01000280">
    <property type="protein sequence ID" value="KUL29364.1"/>
    <property type="molecule type" value="Genomic_DNA"/>
</dbReference>
<dbReference type="AlphaFoldDB" id="A0A117MPZ0"/>
<accession>A0A117MPZ0</accession>
<protein>
    <recommendedName>
        <fullName evidence="4">Lipoprotein</fullName>
    </recommendedName>
</protein>
<keyword evidence="1" id="KW-0732">Signal</keyword>
<gene>
    <name evidence="2" type="ORF">ADL15_28400</name>
</gene>
<dbReference type="OrthoDB" id="3215293at2"/>
<evidence type="ECO:0000256" key="1">
    <source>
        <dbReference type="SAM" id="SignalP"/>
    </source>
</evidence>
<dbReference type="Proteomes" id="UP000053244">
    <property type="component" value="Unassembled WGS sequence"/>
</dbReference>
<organism evidence="2 3">
    <name type="scientific">Actinoplanes awajinensis subsp. mycoplanecinus</name>
    <dbReference type="NCBI Taxonomy" id="135947"/>
    <lineage>
        <taxon>Bacteria</taxon>
        <taxon>Bacillati</taxon>
        <taxon>Actinomycetota</taxon>
        <taxon>Actinomycetes</taxon>
        <taxon>Micromonosporales</taxon>
        <taxon>Micromonosporaceae</taxon>
        <taxon>Actinoplanes</taxon>
    </lineage>
</organism>
<keyword evidence="3" id="KW-1185">Reference proteome</keyword>
<dbReference type="RefSeq" id="WP_067697574.1">
    <property type="nucleotide sequence ID" value="NZ_LLZH01000280.1"/>
</dbReference>
<evidence type="ECO:0000313" key="2">
    <source>
        <dbReference type="EMBL" id="KUL29364.1"/>
    </source>
</evidence>
<evidence type="ECO:0008006" key="4">
    <source>
        <dbReference type="Google" id="ProtNLM"/>
    </source>
</evidence>
<feature type="signal peptide" evidence="1">
    <location>
        <begin position="1"/>
        <end position="21"/>
    </location>
</feature>
<feature type="chain" id="PRO_5039278344" description="Lipoprotein" evidence="1">
    <location>
        <begin position="22"/>
        <end position="214"/>
    </location>
</feature>
<sequence>MHRVRLSRLLLVGLLMIGGCAEPDSAGEAEASGRVGGWRTAGCEFSRAPEHTEVGGVRMPVTPAPLRAAMEQIEQAGRTRFAASFAGLEVDQLRVRAIVYRVPSAAAGFDDFLRQTAGNNCIVVRDAAHAVTELGEWHDRVVADLAYWSARGVRIVTVGSRHDGAGVEIGTRDVDLARVALPAHYGDEAPLVFVEEGPVTPLTSTRINSPEPGR</sequence>
<proteinExistence type="predicted"/>